<gene>
    <name evidence="1" type="ORF">ACFQV2_19655</name>
</gene>
<comment type="caution">
    <text evidence="1">The sequence shown here is derived from an EMBL/GenBank/DDBJ whole genome shotgun (WGS) entry which is preliminary data.</text>
</comment>
<organism evidence="1 2">
    <name type="scientific">Actinokineospora soli</name>
    <dbReference type="NCBI Taxonomy" id="1048753"/>
    <lineage>
        <taxon>Bacteria</taxon>
        <taxon>Bacillati</taxon>
        <taxon>Actinomycetota</taxon>
        <taxon>Actinomycetes</taxon>
        <taxon>Pseudonocardiales</taxon>
        <taxon>Pseudonocardiaceae</taxon>
        <taxon>Actinokineospora</taxon>
    </lineage>
</organism>
<dbReference type="Proteomes" id="UP001596512">
    <property type="component" value="Unassembled WGS sequence"/>
</dbReference>
<sequence>MPAVAVRWYGDEPQPGLVEVELTDRHGVVHRLVHKTYFFENDDLLLPDAEYPIDVAVRGTVVAVDGDMVTVRAHHIPDPDPERDLLVFEVERSGLRR</sequence>
<name>A0ABW2TPR5_9PSEU</name>
<keyword evidence="2" id="KW-1185">Reference proteome</keyword>
<protein>
    <submittedName>
        <fullName evidence="1">Uncharacterized protein</fullName>
    </submittedName>
</protein>
<accession>A0ABW2TPR5</accession>
<reference evidence="2" key="1">
    <citation type="journal article" date="2019" name="Int. J. Syst. Evol. Microbiol.">
        <title>The Global Catalogue of Microorganisms (GCM) 10K type strain sequencing project: providing services to taxonomists for standard genome sequencing and annotation.</title>
        <authorList>
            <consortium name="The Broad Institute Genomics Platform"/>
            <consortium name="The Broad Institute Genome Sequencing Center for Infectious Disease"/>
            <person name="Wu L."/>
            <person name="Ma J."/>
        </authorList>
    </citation>
    <scope>NUCLEOTIDE SEQUENCE [LARGE SCALE GENOMIC DNA]</scope>
    <source>
        <strain evidence="2">JCM 17695</strain>
    </source>
</reference>
<dbReference type="EMBL" id="JBHTEY010000004">
    <property type="protein sequence ID" value="MFC7615386.1"/>
    <property type="molecule type" value="Genomic_DNA"/>
</dbReference>
<evidence type="ECO:0000313" key="2">
    <source>
        <dbReference type="Proteomes" id="UP001596512"/>
    </source>
</evidence>
<evidence type="ECO:0000313" key="1">
    <source>
        <dbReference type="EMBL" id="MFC7615386.1"/>
    </source>
</evidence>
<proteinExistence type="predicted"/>